<keyword evidence="2" id="KW-1185">Reference proteome</keyword>
<evidence type="ECO:0000313" key="2">
    <source>
        <dbReference type="Proteomes" id="UP001162483"/>
    </source>
</evidence>
<dbReference type="Proteomes" id="UP001162483">
    <property type="component" value="Unassembled WGS sequence"/>
</dbReference>
<dbReference type="EMBL" id="CATNWA010000055">
    <property type="protein sequence ID" value="CAI9532366.1"/>
    <property type="molecule type" value="Genomic_DNA"/>
</dbReference>
<protein>
    <submittedName>
        <fullName evidence="1">Uncharacterized protein</fullName>
    </submittedName>
</protein>
<organism evidence="1 2">
    <name type="scientific">Staurois parvus</name>
    <dbReference type="NCBI Taxonomy" id="386267"/>
    <lineage>
        <taxon>Eukaryota</taxon>
        <taxon>Metazoa</taxon>
        <taxon>Chordata</taxon>
        <taxon>Craniata</taxon>
        <taxon>Vertebrata</taxon>
        <taxon>Euteleostomi</taxon>
        <taxon>Amphibia</taxon>
        <taxon>Batrachia</taxon>
        <taxon>Anura</taxon>
        <taxon>Neobatrachia</taxon>
        <taxon>Ranoidea</taxon>
        <taxon>Ranidae</taxon>
        <taxon>Staurois</taxon>
    </lineage>
</organism>
<evidence type="ECO:0000313" key="1">
    <source>
        <dbReference type="EMBL" id="CAI9532366.1"/>
    </source>
</evidence>
<name>A0ABN9A8P2_9NEOB</name>
<accession>A0ABN9A8P2</accession>
<gene>
    <name evidence="1" type="ORF">SPARVUS_LOCUS206699</name>
</gene>
<comment type="caution">
    <text evidence="1">The sequence shown here is derived from an EMBL/GenBank/DDBJ whole genome shotgun (WGS) entry which is preliminary data.</text>
</comment>
<proteinExistence type="predicted"/>
<reference evidence="1" key="1">
    <citation type="submission" date="2023-05" db="EMBL/GenBank/DDBJ databases">
        <authorList>
            <person name="Stuckert A."/>
        </authorList>
    </citation>
    <scope>NUCLEOTIDE SEQUENCE</scope>
</reference>
<sequence>MACRSIATCGAPECLSHHYLLSPCEPNVPRKLGGSCAEARLHG</sequence>